<evidence type="ECO:0000313" key="4">
    <source>
        <dbReference type="Proteomes" id="UP000215596"/>
    </source>
</evidence>
<comment type="caution">
    <text evidence="3">The sequence shown here is derived from an EMBL/GenBank/DDBJ whole genome shotgun (WGS) entry which is preliminary data.</text>
</comment>
<evidence type="ECO:0000313" key="5">
    <source>
        <dbReference type="Proteomes" id="UP000435177"/>
    </source>
</evidence>
<organism evidence="3 4">
    <name type="scientific">Paenibacillus campinasensis</name>
    <dbReference type="NCBI Taxonomy" id="66347"/>
    <lineage>
        <taxon>Bacteria</taxon>
        <taxon>Bacillati</taxon>
        <taxon>Bacillota</taxon>
        <taxon>Bacilli</taxon>
        <taxon>Bacillales</taxon>
        <taxon>Paenibacillaceae</taxon>
        <taxon>Paenibacillus</taxon>
    </lineage>
</organism>
<evidence type="ECO:0000256" key="1">
    <source>
        <dbReference type="PROSITE-ProRule" id="PRU00339"/>
    </source>
</evidence>
<dbReference type="SMART" id="SM00028">
    <property type="entry name" value="TPR"/>
    <property type="match status" value="3"/>
</dbReference>
<dbReference type="AlphaFoldDB" id="A0A268EDF3"/>
<keyword evidence="5" id="KW-1185">Reference proteome</keyword>
<dbReference type="Proteomes" id="UP000435177">
    <property type="component" value="Unassembled WGS sequence"/>
</dbReference>
<dbReference type="EMBL" id="WOAA01000058">
    <property type="protein sequence ID" value="MUG69032.1"/>
    <property type="molecule type" value="Genomic_DNA"/>
</dbReference>
<evidence type="ECO:0000313" key="3">
    <source>
        <dbReference type="EMBL" id="PAD71156.1"/>
    </source>
</evidence>
<reference evidence="2 5" key="2">
    <citation type="submission" date="2019-11" db="EMBL/GenBank/DDBJ databases">
        <title>Draft genome sequences of five Paenibacillus species of dairy origin.</title>
        <authorList>
            <person name="Olajide A.M."/>
            <person name="Chen S."/>
            <person name="Lapointe G."/>
        </authorList>
    </citation>
    <scope>NUCLEOTIDE SEQUENCE [LARGE SCALE GENOMIC DNA]</scope>
    <source>
        <strain evidence="2 5">3CS1</strain>
    </source>
</reference>
<dbReference type="InterPro" id="IPR011990">
    <property type="entry name" value="TPR-like_helical_dom_sf"/>
</dbReference>
<name>A0A268EDF3_9BACL</name>
<evidence type="ECO:0000313" key="2">
    <source>
        <dbReference type="EMBL" id="MUG69032.1"/>
    </source>
</evidence>
<dbReference type="Proteomes" id="UP000215596">
    <property type="component" value="Unassembled WGS sequence"/>
</dbReference>
<dbReference type="EMBL" id="NPBY01000133">
    <property type="protein sequence ID" value="PAD71156.1"/>
    <property type="molecule type" value="Genomic_DNA"/>
</dbReference>
<dbReference type="PROSITE" id="PS50005">
    <property type="entry name" value="TPR"/>
    <property type="match status" value="1"/>
</dbReference>
<protein>
    <recommendedName>
        <fullName evidence="6">Tetratricopeptide repeat protein</fullName>
    </recommendedName>
</protein>
<dbReference type="Pfam" id="PF13181">
    <property type="entry name" value="TPR_8"/>
    <property type="match status" value="2"/>
</dbReference>
<gene>
    <name evidence="3" type="ORF">CHH67_25655</name>
    <name evidence="2" type="ORF">GNP94_24065</name>
</gene>
<feature type="repeat" description="TPR" evidence="1">
    <location>
        <begin position="11"/>
        <end position="44"/>
    </location>
</feature>
<dbReference type="InterPro" id="IPR019734">
    <property type="entry name" value="TPR_rpt"/>
</dbReference>
<reference evidence="3 4" key="1">
    <citation type="submission" date="2017-07" db="EMBL/GenBank/DDBJ databases">
        <title>Isolation and whole genome analysis of endospore-forming bacteria from heroin.</title>
        <authorList>
            <person name="Kalinowski J."/>
            <person name="Ahrens B."/>
            <person name="Al-Dilaimi A."/>
            <person name="Winkler A."/>
            <person name="Wibberg D."/>
            <person name="Schleenbecker U."/>
            <person name="Ruckert C."/>
            <person name="Wolfel R."/>
            <person name="Grass G."/>
        </authorList>
    </citation>
    <scope>NUCLEOTIDE SEQUENCE [LARGE SCALE GENOMIC DNA]</scope>
    <source>
        <strain evidence="3 4">7537-G1</strain>
    </source>
</reference>
<evidence type="ECO:0008006" key="6">
    <source>
        <dbReference type="Google" id="ProtNLM"/>
    </source>
</evidence>
<accession>A0A268EDF3</accession>
<dbReference type="OrthoDB" id="1551390at2"/>
<dbReference type="SUPFAM" id="SSF48452">
    <property type="entry name" value="TPR-like"/>
    <property type="match status" value="1"/>
</dbReference>
<dbReference type="Gene3D" id="1.25.40.10">
    <property type="entry name" value="Tetratricopeptide repeat domain"/>
    <property type="match status" value="1"/>
</dbReference>
<sequence length="138" mass="15987">MELDDKIHAQIIELCEEGDSLIEEEEFNKAIEKYSTALELVPSPKIDWEASTWIYTALGDAYFINDDYEMAKTNFYNALNCPDGISNPLILLRLGESLFECGELNQAKEYLLKAYMLEGYKIFDEEDDKYFKSIKDII</sequence>
<proteinExistence type="predicted"/>
<keyword evidence="1" id="KW-0802">TPR repeat</keyword>